<keyword evidence="1" id="KW-1133">Transmembrane helix</keyword>
<evidence type="ECO:0000313" key="3">
    <source>
        <dbReference type="Proteomes" id="UP000758603"/>
    </source>
</evidence>
<proteinExistence type="predicted"/>
<evidence type="ECO:0000256" key="1">
    <source>
        <dbReference type="SAM" id="Phobius"/>
    </source>
</evidence>
<keyword evidence="3" id="KW-1185">Reference proteome</keyword>
<keyword evidence="1" id="KW-0472">Membrane</keyword>
<dbReference type="OrthoDB" id="3560543at2759"/>
<dbReference type="EMBL" id="JAGPXC010000017">
    <property type="protein sequence ID" value="KAH6638511.1"/>
    <property type="molecule type" value="Genomic_DNA"/>
</dbReference>
<reference evidence="2" key="1">
    <citation type="journal article" date="2021" name="Nat. Commun.">
        <title>Genetic determinants of endophytism in the Arabidopsis root mycobiome.</title>
        <authorList>
            <person name="Mesny F."/>
            <person name="Miyauchi S."/>
            <person name="Thiergart T."/>
            <person name="Pickel B."/>
            <person name="Atanasova L."/>
            <person name="Karlsson M."/>
            <person name="Huettel B."/>
            <person name="Barry K.W."/>
            <person name="Haridas S."/>
            <person name="Chen C."/>
            <person name="Bauer D."/>
            <person name="Andreopoulos W."/>
            <person name="Pangilinan J."/>
            <person name="LaButti K."/>
            <person name="Riley R."/>
            <person name="Lipzen A."/>
            <person name="Clum A."/>
            <person name="Drula E."/>
            <person name="Henrissat B."/>
            <person name="Kohler A."/>
            <person name="Grigoriev I.V."/>
            <person name="Martin F.M."/>
            <person name="Hacquard S."/>
        </authorList>
    </citation>
    <scope>NUCLEOTIDE SEQUENCE</scope>
    <source>
        <strain evidence="2">MPI-SDFR-AT-0073</strain>
    </source>
</reference>
<dbReference type="RefSeq" id="XP_045950783.1">
    <property type="nucleotide sequence ID" value="XM_046095099.1"/>
</dbReference>
<evidence type="ECO:0000313" key="2">
    <source>
        <dbReference type="EMBL" id="KAH6638511.1"/>
    </source>
</evidence>
<feature type="transmembrane region" description="Helical" evidence="1">
    <location>
        <begin position="351"/>
        <end position="372"/>
    </location>
</feature>
<accession>A0A9P8U7M5</accession>
<feature type="transmembrane region" description="Helical" evidence="1">
    <location>
        <begin position="317"/>
        <end position="339"/>
    </location>
</feature>
<organism evidence="2 3">
    <name type="scientific">Truncatella angustata</name>
    <dbReference type="NCBI Taxonomy" id="152316"/>
    <lineage>
        <taxon>Eukaryota</taxon>
        <taxon>Fungi</taxon>
        <taxon>Dikarya</taxon>
        <taxon>Ascomycota</taxon>
        <taxon>Pezizomycotina</taxon>
        <taxon>Sordariomycetes</taxon>
        <taxon>Xylariomycetidae</taxon>
        <taxon>Amphisphaeriales</taxon>
        <taxon>Sporocadaceae</taxon>
        <taxon>Truncatella</taxon>
    </lineage>
</organism>
<gene>
    <name evidence="2" type="ORF">BKA67DRAFT_147876</name>
</gene>
<name>A0A9P8U7M5_9PEZI</name>
<dbReference type="Proteomes" id="UP000758603">
    <property type="component" value="Unassembled WGS sequence"/>
</dbReference>
<sequence>MSSSAIDTRETSRPDPSRSIFQRRRVHPQDPIVRGVDTEINIQRIAYDIVALNVYTLRALQDGWFQAPQVVNRSRYEKFEEIMGAEAQHHVDMANEQSEHEFNAYIMEFVQNLSHLELMRLITDPRPNDYYSDVISVCLKRFHAAVAHATIASRQENMDIPAKYDFCETYQEYIEYTVVHRTETRQQLAITLRRTGSLLDSIRIPVNGRSLPDTYLLQLRDKLVALQGHYPDACFALFETYRDLFDMSAERWWESASAIATKKSTSSTKMEAPETLATVQATLQFGVPTSCLLCCIPIGLAYFYSVSEPGTITDSDFWQLVAGSGMQTLSLATMIWPAMVSTKVLDLSRTYIWFLATTSAISVPASILLYLFLSIRWSIIISFGGNIAQALILLQFINA</sequence>
<feature type="transmembrane region" description="Helical" evidence="1">
    <location>
        <begin position="379"/>
        <end position="397"/>
    </location>
</feature>
<protein>
    <submittedName>
        <fullName evidence="2">Uncharacterized protein</fullName>
    </submittedName>
</protein>
<dbReference type="GeneID" id="70123992"/>
<dbReference type="AlphaFoldDB" id="A0A9P8U7M5"/>
<keyword evidence="1" id="KW-0812">Transmembrane</keyword>
<feature type="transmembrane region" description="Helical" evidence="1">
    <location>
        <begin position="285"/>
        <end position="305"/>
    </location>
</feature>
<comment type="caution">
    <text evidence="2">The sequence shown here is derived from an EMBL/GenBank/DDBJ whole genome shotgun (WGS) entry which is preliminary data.</text>
</comment>